<dbReference type="AlphaFoldDB" id="K0T9K1"/>
<comment type="caution">
    <text evidence="9">The sequence shown here is derived from an EMBL/GenBank/DDBJ whole genome shotgun (WGS) entry which is preliminary data.</text>
</comment>
<evidence type="ECO:0000313" key="9">
    <source>
        <dbReference type="EMBL" id="EJK75438.1"/>
    </source>
</evidence>
<keyword evidence="5" id="KW-0508">mRNA splicing</keyword>
<dbReference type="GO" id="GO:0005686">
    <property type="term" value="C:U2 snRNP"/>
    <property type="evidence" value="ECO:0007669"/>
    <property type="project" value="TreeGrafter"/>
</dbReference>
<dbReference type="CDD" id="cd12281">
    <property type="entry name" value="RRM1_TatSF1_like"/>
    <property type="match status" value="1"/>
</dbReference>
<evidence type="ECO:0000256" key="2">
    <source>
        <dbReference type="ARBA" id="ARBA00022664"/>
    </source>
</evidence>
<dbReference type="OrthoDB" id="10258585at2759"/>
<accession>K0T9K1</accession>
<dbReference type="GO" id="GO:0000398">
    <property type="term" value="P:mRNA splicing, via spliceosome"/>
    <property type="evidence" value="ECO:0007669"/>
    <property type="project" value="InterPro"/>
</dbReference>
<keyword evidence="2" id="KW-0507">mRNA processing</keyword>
<feature type="compositionally biased region" description="Basic and acidic residues" evidence="7">
    <location>
        <begin position="275"/>
        <end position="292"/>
    </location>
</feature>
<feature type="region of interest" description="Disordered" evidence="7">
    <location>
        <begin position="188"/>
        <end position="224"/>
    </location>
</feature>
<dbReference type="InterPro" id="IPR035979">
    <property type="entry name" value="RBD_domain_sf"/>
</dbReference>
<dbReference type="Gene3D" id="3.30.70.330">
    <property type="match status" value="2"/>
</dbReference>
<feature type="domain" description="RRM" evidence="8">
    <location>
        <begin position="323"/>
        <end position="415"/>
    </location>
</feature>
<dbReference type="InterPro" id="IPR012677">
    <property type="entry name" value="Nucleotide-bd_a/b_plait_sf"/>
</dbReference>
<gene>
    <name evidence="9" type="ORF">THAOC_02838</name>
</gene>
<feature type="region of interest" description="Disordered" evidence="7">
    <location>
        <begin position="1"/>
        <end position="26"/>
    </location>
</feature>
<evidence type="ECO:0000256" key="7">
    <source>
        <dbReference type="SAM" id="MobiDB-lite"/>
    </source>
</evidence>
<keyword evidence="3" id="KW-0677">Repeat</keyword>
<feature type="region of interest" description="Disordered" evidence="7">
    <location>
        <begin position="242"/>
        <end position="298"/>
    </location>
</feature>
<dbReference type="PROSITE" id="PS50102">
    <property type="entry name" value="RRM"/>
    <property type="match status" value="2"/>
</dbReference>
<organism evidence="9 10">
    <name type="scientific">Thalassiosira oceanica</name>
    <name type="common">Marine diatom</name>
    <dbReference type="NCBI Taxonomy" id="159749"/>
    <lineage>
        <taxon>Eukaryota</taxon>
        <taxon>Sar</taxon>
        <taxon>Stramenopiles</taxon>
        <taxon>Ochrophyta</taxon>
        <taxon>Bacillariophyta</taxon>
        <taxon>Coscinodiscophyceae</taxon>
        <taxon>Thalassiosirophycidae</taxon>
        <taxon>Thalassiosirales</taxon>
        <taxon>Thalassiosiraceae</taxon>
        <taxon>Thalassiosira</taxon>
    </lineage>
</organism>
<dbReference type="Proteomes" id="UP000266841">
    <property type="component" value="Unassembled WGS sequence"/>
</dbReference>
<dbReference type="FunFam" id="3.30.70.330:FF:000105">
    <property type="entry name" value="HIV Tat-specific factor 1 homolog"/>
    <property type="match status" value="1"/>
</dbReference>
<dbReference type="InterPro" id="IPR034393">
    <property type="entry name" value="TatSF1-like"/>
</dbReference>
<comment type="similarity">
    <text evidence="1">Belongs to the HTATSF1 family.</text>
</comment>
<evidence type="ECO:0000259" key="8">
    <source>
        <dbReference type="PROSITE" id="PS50102"/>
    </source>
</evidence>
<feature type="domain" description="RRM" evidence="8">
    <location>
        <begin position="466"/>
        <end position="554"/>
    </location>
</feature>
<dbReference type="InterPro" id="IPR000504">
    <property type="entry name" value="RRM_dom"/>
</dbReference>
<evidence type="ECO:0000256" key="3">
    <source>
        <dbReference type="ARBA" id="ARBA00022737"/>
    </source>
</evidence>
<feature type="non-terminal residue" evidence="9">
    <location>
        <position position="1"/>
    </location>
</feature>
<evidence type="ECO:0000256" key="5">
    <source>
        <dbReference type="ARBA" id="ARBA00023187"/>
    </source>
</evidence>
<evidence type="ECO:0000256" key="6">
    <source>
        <dbReference type="PROSITE-ProRule" id="PRU00176"/>
    </source>
</evidence>
<dbReference type="PANTHER" id="PTHR15608:SF0">
    <property type="entry name" value="HIV TAT-SPECIFIC FACTOR 1"/>
    <property type="match status" value="1"/>
</dbReference>
<dbReference type="SMART" id="SM00360">
    <property type="entry name" value="RRM"/>
    <property type="match status" value="1"/>
</dbReference>
<dbReference type="PANTHER" id="PTHR15608">
    <property type="entry name" value="SPLICING FACTOR U2AF-ASSOCIATED PROTEIN 2"/>
    <property type="match status" value="1"/>
</dbReference>
<keyword evidence="4 6" id="KW-0694">RNA-binding</keyword>
<dbReference type="GO" id="GO:0003723">
    <property type="term" value="F:RNA binding"/>
    <property type="evidence" value="ECO:0007669"/>
    <property type="project" value="UniProtKB-UniRule"/>
</dbReference>
<dbReference type="EMBL" id="AGNL01002936">
    <property type="protein sequence ID" value="EJK75438.1"/>
    <property type="molecule type" value="Genomic_DNA"/>
</dbReference>
<evidence type="ECO:0000256" key="1">
    <source>
        <dbReference type="ARBA" id="ARBA00007747"/>
    </source>
</evidence>
<dbReference type="SUPFAM" id="SSF54928">
    <property type="entry name" value="RNA-binding domain, RBD"/>
    <property type="match status" value="1"/>
</dbReference>
<keyword evidence="10" id="KW-1185">Reference proteome</keyword>
<dbReference type="eggNOG" id="KOG1548">
    <property type="taxonomic scope" value="Eukaryota"/>
</dbReference>
<dbReference type="InterPro" id="IPR034392">
    <property type="entry name" value="TatSF1-like_RRM1"/>
</dbReference>
<reference evidence="9 10" key="1">
    <citation type="journal article" date="2012" name="Genome Biol.">
        <title>Genome and low-iron response of an oceanic diatom adapted to chronic iron limitation.</title>
        <authorList>
            <person name="Lommer M."/>
            <person name="Specht M."/>
            <person name="Roy A.S."/>
            <person name="Kraemer L."/>
            <person name="Andreson R."/>
            <person name="Gutowska M.A."/>
            <person name="Wolf J."/>
            <person name="Bergner S.V."/>
            <person name="Schilhabel M.B."/>
            <person name="Klostermeier U.C."/>
            <person name="Beiko R.G."/>
            <person name="Rosenstiel P."/>
            <person name="Hippler M."/>
            <person name="Laroche J."/>
        </authorList>
    </citation>
    <scope>NUCLEOTIDE SEQUENCE [LARGE SCALE GENOMIC DNA]</scope>
    <source>
        <strain evidence="9 10">CCMP1005</strain>
    </source>
</reference>
<evidence type="ECO:0000313" key="10">
    <source>
        <dbReference type="Proteomes" id="UP000266841"/>
    </source>
</evidence>
<name>K0T9K1_THAOC</name>
<evidence type="ECO:0000256" key="4">
    <source>
        <dbReference type="ARBA" id="ARBA00022884"/>
    </source>
</evidence>
<proteinExistence type="inferred from homology"/>
<dbReference type="OMA" id="ANEEDGM"/>
<sequence length="596" mass="65764">KARGPGRYVGGVDRQGPGAGEREAGRTKAEKVGFFRWLNDAPPSGALARNKTRLFRRSTGQPSTSPLSVRQLCRILCPVSGSSAATIITPQTQLLGYDPDAQNWGEWKVASAVDILKEACMTWYYAGDDGAKGPVSLRQLREIILDDSQSVSAETRVYPATPATGGNEWKRINEIQNLQLALEAITESTSMPSSWPADGGNEKDDSQINSTDEQGGDEPDPIPQQTINEELEAFLKSTDGLATHADRKADESDEEEYESDGGTRYIRDSSTGQFVHEDLAPKKDGPKEERKPNISQSSAIATIAAGKKRKRNKAKFSAKNARNWVYVTGLPQDTNEDEVAKYFSKVGILDLDPETQKPKVKLYRMKNGDGNKPGLLKGDASVCYARPESVELALQILDDNLYRDGATLTVQRAKFEQQGSFDHRSTGGRRIVSEAKRKVARIAALQAVGWDEGENGRIAGGLKGLRIIVLTNMFDPKDLEKDTNDEKLRSIEKSVRAECDELGDVEKITVFSKHPAGVMVVKFSQPNAASAAVDRFKGRDGCCGRKIEASYWDGVTDYTAHNAEQEERENEKRLDQFGDWLENQELPEEFKLQVES</sequence>
<dbReference type="GO" id="GO:0005684">
    <property type="term" value="C:U2-type spliceosomal complex"/>
    <property type="evidence" value="ECO:0007669"/>
    <property type="project" value="TreeGrafter"/>
</dbReference>
<protein>
    <recommendedName>
        <fullName evidence="8">RRM domain-containing protein</fullName>
    </recommendedName>
</protein>